<accession>A0ABS3V0N0</accession>
<protein>
    <recommendedName>
        <fullName evidence="4">Lipoprotein</fullName>
    </recommendedName>
</protein>
<feature type="chain" id="PRO_5045048923" description="Lipoprotein" evidence="1">
    <location>
        <begin position="27"/>
        <end position="300"/>
    </location>
</feature>
<dbReference type="Proteomes" id="UP000679690">
    <property type="component" value="Unassembled WGS sequence"/>
</dbReference>
<comment type="caution">
    <text evidence="2">The sequence shown here is derived from an EMBL/GenBank/DDBJ whole genome shotgun (WGS) entry which is preliminary data.</text>
</comment>
<dbReference type="PROSITE" id="PS51257">
    <property type="entry name" value="PROKAR_LIPOPROTEIN"/>
    <property type="match status" value="1"/>
</dbReference>
<organism evidence="2 3">
    <name type="scientific">Actinoplanes flavus</name>
    <dbReference type="NCBI Taxonomy" id="2820290"/>
    <lineage>
        <taxon>Bacteria</taxon>
        <taxon>Bacillati</taxon>
        <taxon>Actinomycetota</taxon>
        <taxon>Actinomycetes</taxon>
        <taxon>Micromonosporales</taxon>
        <taxon>Micromonosporaceae</taxon>
        <taxon>Actinoplanes</taxon>
    </lineage>
</organism>
<keyword evidence="3" id="KW-1185">Reference proteome</keyword>
<name>A0ABS3V0N0_9ACTN</name>
<evidence type="ECO:0000313" key="2">
    <source>
        <dbReference type="EMBL" id="MBO3744390.1"/>
    </source>
</evidence>
<feature type="signal peptide" evidence="1">
    <location>
        <begin position="1"/>
        <end position="26"/>
    </location>
</feature>
<gene>
    <name evidence="2" type="ORF">J5X75_43580</name>
</gene>
<proteinExistence type="predicted"/>
<evidence type="ECO:0008006" key="4">
    <source>
        <dbReference type="Google" id="ProtNLM"/>
    </source>
</evidence>
<evidence type="ECO:0000256" key="1">
    <source>
        <dbReference type="SAM" id="SignalP"/>
    </source>
</evidence>
<keyword evidence="1" id="KW-0732">Signal</keyword>
<dbReference type="EMBL" id="JAGFNS010000069">
    <property type="protein sequence ID" value="MBO3744390.1"/>
    <property type="molecule type" value="Genomic_DNA"/>
</dbReference>
<reference evidence="2 3" key="1">
    <citation type="submission" date="2021-03" db="EMBL/GenBank/DDBJ databases">
        <title>Actinoplanes flavus sp. nov., a novel actinomycete isolated from Coconut Palm rhizosphere soil.</title>
        <authorList>
            <person name="Luo X."/>
        </authorList>
    </citation>
    <scope>NUCLEOTIDE SEQUENCE [LARGE SCALE GENOMIC DNA]</scope>
    <source>
        <strain evidence="2 3">NEAU-H7</strain>
    </source>
</reference>
<dbReference type="RefSeq" id="WP_208473616.1">
    <property type="nucleotide sequence ID" value="NZ_JAGFNS010000069.1"/>
</dbReference>
<evidence type="ECO:0000313" key="3">
    <source>
        <dbReference type="Proteomes" id="UP000679690"/>
    </source>
</evidence>
<sequence length="300" mass="32173">MSTSPRNVRRLGLAVTVALMLGACRAEGGAGLSDTEIGQIRDVLTTATSPQPREAVDEYQSRRNALVTACMAAAGLPYRPWRRPLPPALASGLAPAEFAATAGFGITTGIGSVQPGRPVVDPNRQVLRTLNEEQRKAYRPARDACDRRAMSTLGVPPLSEAGEFVTSPAVGEKLREIAGAAEHDARVARARADYRSCMSAAGRPASTPAEVTADFQAKARPYTTTYQAQATARADRGEDPSRLTLAEVFPAPQLERLRRLQREEIAVAVVEQPCGTALKSVVDAVHREYELSTLRTLSAR</sequence>